<feature type="transmembrane region" description="Helical" evidence="5">
    <location>
        <begin position="75"/>
        <end position="95"/>
    </location>
</feature>
<dbReference type="Gene3D" id="1.20.1300.10">
    <property type="entry name" value="Fumarate reductase/succinate dehydrogenase, transmembrane subunit"/>
    <property type="match status" value="1"/>
</dbReference>
<reference evidence="7" key="1">
    <citation type="journal article" date="2019" name="Int. J. Syst. Evol. Microbiol.">
        <title>The Global Catalogue of Microorganisms (GCM) 10K type strain sequencing project: providing services to taxonomists for standard genome sequencing and annotation.</title>
        <authorList>
            <consortium name="The Broad Institute Genomics Platform"/>
            <consortium name="The Broad Institute Genome Sequencing Center for Infectious Disease"/>
            <person name="Wu L."/>
            <person name="Ma J."/>
        </authorList>
    </citation>
    <scope>NUCLEOTIDE SEQUENCE [LARGE SCALE GENOMIC DNA]</scope>
    <source>
        <strain evidence="7">CGMCC 4.7466</strain>
    </source>
</reference>
<evidence type="ECO:0000256" key="3">
    <source>
        <dbReference type="ARBA" id="ARBA00022989"/>
    </source>
</evidence>
<dbReference type="Pfam" id="PF02300">
    <property type="entry name" value="Fumarate_red_C"/>
    <property type="match status" value="1"/>
</dbReference>
<feature type="transmembrane region" description="Helical" evidence="5">
    <location>
        <begin position="107"/>
        <end position="133"/>
    </location>
</feature>
<keyword evidence="2 5" id="KW-0812">Transmembrane</keyword>
<dbReference type="InterPro" id="IPR003510">
    <property type="entry name" value="Fumarate_red_C"/>
</dbReference>
<organism evidence="6 7">
    <name type="scientific">Negadavirga shengliensis</name>
    <dbReference type="NCBI Taxonomy" id="1389218"/>
    <lineage>
        <taxon>Bacteria</taxon>
        <taxon>Pseudomonadati</taxon>
        <taxon>Bacteroidota</taxon>
        <taxon>Cytophagia</taxon>
        <taxon>Cytophagales</taxon>
        <taxon>Cyclobacteriaceae</taxon>
        <taxon>Negadavirga</taxon>
    </lineage>
</organism>
<dbReference type="RefSeq" id="WP_377067808.1">
    <property type="nucleotide sequence ID" value="NZ_JBHSJJ010000016.1"/>
</dbReference>
<name>A0ABV9T6U0_9BACT</name>
<accession>A0ABV9T6U0</accession>
<comment type="caution">
    <text evidence="6">The sequence shown here is derived from an EMBL/GenBank/DDBJ whole genome shotgun (WGS) entry which is preliminary data.</text>
</comment>
<dbReference type="Proteomes" id="UP001595818">
    <property type="component" value="Unassembled WGS sequence"/>
</dbReference>
<protein>
    <recommendedName>
        <fullName evidence="8">Fumarate reductase subunit C</fullName>
    </recommendedName>
</protein>
<keyword evidence="7" id="KW-1185">Reference proteome</keyword>
<gene>
    <name evidence="6" type="ORF">ACFPFU_21000</name>
</gene>
<keyword evidence="3 5" id="KW-1133">Transmembrane helix</keyword>
<dbReference type="EMBL" id="JBHSJJ010000016">
    <property type="protein sequence ID" value="MFC4874196.1"/>
    <property type="molecule type" value="Genomic_DNA"/>
</dbReference>
<dbReference type="InterPro" id="IPR034804">
    <property type="entry name" value="SQR/QFR_C/D"/>
</dbReference>
<evidence type="ECO:0000256" key="1">
    <source>
        <dbReference type="ARBA" id="ARBA00022475"/>
    </source>
</evidence>
<evidence type="ECO:0000313" key="7">
    <source>
        <dbReference type="Proteomes" id="UP001595818"/>
    </source>
</evidence>
<keyword evidence="1" id="KW-1003">Cell membrane</keyword>
<evidence type="ECO:0000256" key="5">
    <source>
        <dbReference type="SAM" id="Phobius"/>
    </source>
</evidence>
<evidence type="ECO:0000256" key="4">
    <source>
        <dbReference type="ARBA" id="ARBA00023136"/>
    </source>
</evidence>
<evidence type="ECO:0000256" key="2">
    <source>
        <dbReference type="ARBA" id="ARBA00022692"/>
    </source>
</evidence>
<dbReference type="SUPFAM" id="SSF81343">
    <property type="entry name" value="Fumarate reductase respiratory complex transmembrane subunits"/>
    <property type="match status" value="1"/>
</dbReference>
<sequence>MQKKVLPNVKMYKRHMNIFWWANRWIHFKFIARELTSVCVAIYSLLLLSFAGSLLDGPESFEAFVSTMQSPLFIVLHVLLLGGLLFHSITWFNLAPKAMVIKTGDRHIPGVFIALMNYVGWVVISVALIWLIVIG</sequence>
<evidence type="ECO:0008006" key="8">
    <source>
        <dbReference type="Google" id="ProtNLM"/>
    </source>
</evidence>
<proteinExistence type="predicted"/>
<keyword evidence="4 5" id="KW-0472">Membrane</keyword>
<evidence type="ECO:0000313" key="6">
    <source>
        <dbReference type="EMBL" id="MFC4874196.1"/>
    </source>
</evidence>